<feature type="region of interest" description="Disordered" evidence="1">
    <location>
        <begin position="295"/>
        <end position="419"/>
    </location>
</feature>
<evidence type="ECO:0000259" key="3">
    <source>
        <dbReference type="Pfam" id="PF08237"/>
    </source>
</evidence>
<dbReference type="HOGENOM" id="CLU_049014_0_0_11"/>
<evidence type="ECO:0000313" key="4">
    <source>
        <dbReference type="EMBL" id="AFM17542.1"/>
    </source>
</evidence>
<reference evidence="4 5" key="1">
    <citation type="submission" date="2012-06" db="EMBL/GenBank/DDBJ databases">
        <title>Complete sequence of chromosome of Mycobacterium chubuense NBB4.</title>
        <authorList>
            <consortium name="US DOE Joint Genome Institute"/>
            <person name="Lucas S."/>
            <person name="Han J."/>
            <person name="Lapidus A."/>
            <person name="Cheng J.-F."/>
            <person name="Goodwin L."/>
            <person name="Pitluck S."/>
            <person name="Peters L."/>
            <person name="Mikhailova N."/>
            <person name="Teshima H."/>
            <person name="Detter J.C."/>
            <person name="Han C."/>
            <person name="Tapia R."/>
            <person name="Land M."/>
            <person name="Hauser L."/>
            <person name="Kyrpides N."/>
            <person name="Ivanova N."/>
            <person name="Pagani I."/>
            <person name="Mattes T."/>
            <person name="Holmes A."/>
            <person name="Rutledge P."/>
            <person name="Paulsen I."/>
            <person name="Coleman N."/>
            <person name="Woyke T."/>
        </authorList>
    </citation>
    <scope>NUCLEOTIDE SEQUENCE [LARGE SCALE GENOMIC DNA]</scope>
    <source>
        <strain evidence="4 5">NBB4</strain>
    </source>
</reference>
<dbReference type="PATRIC" id="fig|710421.3.peg.2771"/>
<dbReference type="Pfam" id="PF08237">
    <property type="entry name" value="PE-PPE"/>
    <property type="match status" value="1"/>
</dbReference>
<dbReference type="KEGG" id="mcb:Mycch_2781"/>
<proteinExistence type="predicted"/>
<feature type="compositionally biased region" description="Basic and acidic residues" evidence="1">
    <location>
        <begin position="347"/>
        <end position="361"/>
    </location>
</feature>
<dbReference type="InterPro" id="IPR013228">
    <property type="entry name" value="PE-PPE_C"/>
</dbReference>
<feature type="compositionally biased region" description="Low complexity" evidence="1">
    <location>
        <begin position="321"/>
        <end position="346"/>
    </location>
</feature>
<dbReference type="EMBL" id="CP003053">
    <property type="protein sequence ID" value="AFM17542.1"/>
    <property type="molecule type" value="Genomic_DNA"/>
</dbReference>
<sequence length="419" mass="42605" precursor="true">MRTSFRKAGVACGAAFAAALVALSGSGAATASNSALIIGGIDIPSMSDLLMAQLLGGEFKGQERVSINWPAQAGPITGPNDMTLGDSIDVGVANLTAAINTALGKLDRDANGNVINGEKVTVVGLSAGSLVVNEVMRNMIASGDLPDPSDITFIVAEDSSRQELIKDSTKYSSKLDYTYQPAPITPYDIVVVTGEYDGMADFPDRPWNLLAVANAMAGAIVVHVPVMFTDLSKVPAENVTVDVNAKGGTTTHYLVPTATLPLVQMMPFLKPMEAQLRAKIDKGYSRNDPAPATTKALAASSVAEPTVAPVVDSTPASDTVDATPASDTSGSDAAPADAGQPPAKTDATARREARAEARAAAKADAAAARQARQEARAAAKADAAAAREARKEARTAAKAGSAGSSSGGSGSSDSSGSSE</sequence>
<feature type="chain" id="PRO_5038922449" evidence="2">
    <location>
        <begin position="32"/>
        <end position="419"/>
    </location>
</feature>
<accession>I4BJT5</accession>
<evidence type="ECO:0000256" key="2">
    <source>
        <dbReference type="SAM" id="SignalP"/>
    </source>
</evidence>
<dbReference type="STRING" id="710421.Mycch_2781"/>
<evidence type="ECO:0000256" key="1">
    <source>
        <dbReference type="SAM" id="MobiDB-lite"/>
    </source>
</evidence>
<feature type="domain" description="PE-PPE" evidence="3">
    <location>
        <begin position="61"/>
        <end position="285"/>
    </location>
</feature>
<keyword evidence="2" id="KW-0732">Signal</keyword>
<name>I4BJT5_MYCCN</name>
<protein>
    <submittedName>
        <fullName evidence="4">Membrane protein involved in colicin uptake</fullName>
    </submittedName>
</protein>
<keyword evidence="5" id="KW-1185">Reference proteome</keyword>
<evidence type="ECO:0000313" key="5">
    <source>
        <dbReference type="Proteomes" id="UP000006057"/>
    </source>
</evidence>
<dbReference type="eggNOG" id="COG5651">
    <property type="taxonomic scope" value="Bacteria"/>
</dbReference>
<feature type="compositionally biased region" description="Basic and acidic residues" evidence="1">
    <location>
        <begin position="371"/>
        <end position="395"/>
    </location>
</feature>
<dbReference type="OrthoDB" id="4624533at2"/>
<gene>
    <name evidence="4" type="ordered locus">Mycch_2781</name>
</gene>
<feature type="signal peptide" evidence="2">
    <location>
        <begin position="1"/>
        <end position="31"/>
    </location>
</feature>
<organism evidence="4 5">
    <name type="scientific">Mycolicibacterium chubuense (strain NBB4)</name>
    <name type="common">Mycobacterium chubuense</name>
    <dbReference type="NCBI Taxonomy" id="710421"/>
    <lineage>
        <taxon>Bacteria</taxon>
        <taxon>Bacillati</taxon>
        <taxon>Actinomycetota</taxon>
        <taxon>Actinomycetes</taxon>
        <taxon>Mycobacteriales</taxon>
        <taxon>Mycobacteriaceae</taxon>
        <taxon>Mycolicibacterium</taxon>
    </lineage>
</organism>
<dbReference type="RefSeq" id="WP_014816019.1">
    <property type="nucleotide sequence ID" value="NC_018027.1"/>
</dbReference>
<dbReference type="AlphaFoldDB" id="I4BJT5"/>
<dbReference type="Proteomes" id="UP000006057">
    <property type="component" value="Chromosome"/>
</dbReference>